<accession>A0A8J5HUJ5</accession>
<sequence>MEGGKAVAIDDEGGGGGGKEESLGVKLRRGAAVGKKGGLSTPVPTWKLGAPGGTEGEPGEPKRSSVSARKLAANLWEIQDLVPYAAMSRRGDKGRRHREGKALDDGLDDQPESASSLRRHVAASLVKNYKLNERKTRAIEPISPASYCSSIENAAVSQTIAPCSLLDLKEKHGETGSGLRTSKEFLKLLNCIWSLEEQHDSNISLIKALKVELGHSQGRIQELMQEQHVYRREMDDLMKQVAEDKLIRKNKEQQKVKVAIQSLRDELEDERHLRRRSESLHRKLGKELSDVNAVYVKALKDLDRERKTSYLLENICDEFAKGITDYEQEVRELRQTSPRDCSHKGDRLVLHISEAWLDERVQMNIAEAQGDLAEKTTVTDRLRNEIESFLQARKASALQSDSLYQNKDKKHSNIRRQSLESVLLNGATSAPHDADDEDESVASDTLCFELNVSTHKHGSHDHLKQDNQNAIEKLGSQGTFALLGEKLDPSDCNENLSELHIQYNQIMDKEKLSGNNMKLFDRVQGVHFPTDDDRANNKFDPDEKNISQQSGCYHSQERRQDTDQKLSPINGSKHRACNSVKNFTEISGCDSLDRDTCHEDSHLLWKSQITSVEEETDLGNAHQINSPVQQWKYPQTPYLAESSSKLASGVKESTLKARLLEARLEGKHSRLKTLKRMSTVQIKHRE</sequence>
<dbReference type="PANTHER" id="PTHR31071:SF9">
    <property type="entry name" value="INTRACELLULAR PROTEIN TRANSPORT PROTEIN USO1-RELATED"/>
    <property type="match status" value="1"/>
</dbReference>
<dbReference type="AlphaFoldDB" id="A0A8J5HUJ5"/>
<feature type="region of interest" description="Disordered" evidence="2">
    <location>
        <begin position="88"/>
        <end position="118"/>
    </location>
</feature>
<keyword evidence="4" id="KW-1185">Reference proteome</keyword>
<protein>
    <submittedName>
        <fullName evidence="3">Uncharacterized protein</fullName>
    </submittedName>
</protein>
<dbReference type="Proteomes" id="UP000734854">
    <property type="component" value="Unassembled WGS sequence"/>
</dbReference>
<name>A0A8J5HUJ5_ZINOF</name>
<reference evidence="3 4" key="1">
    <citation type="submission" date="2020-08" db="EMBL/GenBank/DDBJ databases">
        <title>Plant Genome Project.</title>
        <authorList>
            <person name="Zhang R.-G."/>
        </authorList>
    </citation>
    <scope>NUCLEOTIDE SEQUENCE [LARGE SCALE GENOMIC DNA]</scope>
    <source>
        <tissue evidence="3">Rhizome</tissue>
    </source>
</reference>
<feature type="region of interest" description="Disordered" evidence="2">
    <location>
        <begin position="1"/>
        <end position="66"/>
    </location>
</feature>
<dbReference type="PANTHER" id="PTHR31071">
    <property type="entry name" value="GB|AAF24581.1"/>
    <property type="match status" value="1"/>
</dbReference>
<feature type="region of interest" description="Disordered" evidence="2">
    <location>
        <begin position="527"/>
        <end position="570"/>
    </location>
</feature>
<gene>
    <name evidence="3" type="ORF">ZIOFF_000821</name>
</gene>
<feature type="coiled-coil region" evidence="1">
    <location>
        <begin position="206"/>
        <end position="280"/>
    </location>
</feature>
<dbReference type="InterPro" id="IPR043424">
    <property type="entry name" value="BLT-like"/>
</dbReference>
<evidence type="ECO:0000313" key="3">
    <source>
        <dbReference type="EMBL" id="KAG6535792.1"/>
    </source>
</evidence>
<feature type="compositionally biased region" description="Basic and acidic residues" evidence="2">
    <location>
        <begin position="529"/>
        <end position="545"/>
    </location>
</feature>
<evidence type="ECO:0000313" key="4">
    <source>
        <dbReference type="Proteomes" id="UP000734854"/>
    </source>
</evidence>
<organism evidence="3 4">
    <name type="scientific">Zingiber officinale</name>
    <name type="common">Ginger</name>
    <name type="synonym">Amomum zingiber</name>
    <dbReference type="NCBI Taxonomy" id="94328"/>
    <lineage>
        <taxon>Eukaryota</taxon>
        <taxon>Viridiplantae</taxon>
        <taxon>Streptophyta</taxon>
        <taxon>Embryophyta</taxon>
        <taxon>Tracheophyta</taxon>
        <taxon>Spermatophyta</taxon>
        <taxon>Magnoliopsida</taxon>
        <taxon>Liliopsida</taxon>
        <taxon>Zingiberales</taxon>
        <taxon>Zingiberaceae</taxon>
        <taxon>Zingiber</taxon>
    </lineage>
</organism>
<dbReference type="EMBL" id="JACMSC010000001">
    <property type="protein sequence ID" value="KAG6535792.1"/>
    <property type="molecule type" value="Genomic_DNA"/>
</dbReference>
<comment type="caution">
    <text evidence="3">The sequence shown here is derived from an EMBL/GenBank/DDBJ whole genome shotgun (WGS) entry which is preliminary data.</text>
</comment>
<dbReference type="OrthoDB" id="670909at2759"/>
<feature type="compositionally biased region" description="Basic and acidic residues" evidence="2">
    <location>
        <begin position="555"/>
        <end position="564"/>
    </location>
</feature>
<evidence type="ECO:0000256" key="2">
    <source>
        <dbReference type="SAM" id="MobiDB-lite"/>
    </source>
</evidence>
<keyword evidence="1" id="KW-0175">Coiled coil</keyword>
<evidence type="ECO:0000256" key="1">
    <source>
        <dbReference type="SAM" id="Coils"/>
    </source>
</evidence>
<proteinExistence type="predicted"/>